<dbReference type="SUPFAM" id="SSF50156">
    <property type="entry name" value="PDZ domain-like"/>
    <property type="match status" value="2"/>
</dbReference>
<dbReference type="InterPro" id="IPR001478">
    <property type="entry name" value="PDZ"/>
</dbReference>
<dbReference type="AlphaFoldDB" id="A0A9X2XYN5"/>
<reference evidence="4" key="2">
    <citation type="submission" date="2023-04" db="EMBL/GenBank/DDBJ databases">
        <title>Paracnuella aquatica gen. nov., sp. nov., a member of the family Chitinophagaceae isolated from a hot spring.</title>
        <authorList>
            <person name="Wang C."/>
        </authorList>
    </citation>
    <scope>NUCLEOTIDE SEQUENCE</scope>
    <source>
        <strain evidence="4">LB-8</strain>
    </source>
</reference>
<gene>
    <name evidence="4" type="ORF">OCK74_18350</name>
</gene>
<keyword evidence="5" id="KW-1185">Reference proteome</keyword>
<keyword evidence="2" id="KW-0732">Signal</keyword>
<dbReference type="CDD" id="cd06779">
    <property type="entry name" value="cpPDZ_Deg_HtrA-like"/>
    <property type="match status" value="1"/>
</dbReference>
<comment type="cofactor">
    <cofactor evidence="1">
        <name>Zn(2+)</name>
        <dbReference type="ChEBI" id="CHEBI:29105"/>
    </cofactor>
</comment>
<dbReference type="Gene3D" id="2.30.42.10">
    <property type="match status" value="2"/>
</dbReference>
<proteinExistence type="predicted"/>
<dbReference type="PANTHER" id="PTHR42837">
    <property type="entry name" value="REGULATOR OF SIGMA-E PROTEASE RSEP"/>
    <property type="match status" value="1"/>
</dbReference>
<evidence type="ECO:0000313" key="4">
    <source>
        <dbReference type="EMBL" id="MCU7551087.1"/>
    </source>
</evidence>
<organism evidence="4 5">
    <name type="scientific">Paraflavisolibacter caeni</name>
    <dbReference type="NCBI Taxonomy" id="2982496"/>
    <lineage>
        <taxon>Bacteria</taxon>
        <taxon>Pseudomonadati</taxon>
        <taxon>Bacteroidota</taxon>
        <taxon>Chitinophagia</taxon>
        <taxon>Chitinophagales</taxon>
        <taxon>Chitinophagaceae</taxon>
        <taxon>Paraflavisolibacter</taxon>
    </lineage>
</organism>
<dbReference type="RefSeq" id="WP_279298526.1">
    <property type="nucleotide sequence ID" value="NZ_JAOTIF010000017.1"/>
</dbReference>
<protein>
    <submittedName>
        <fullName evidence="4">PDZ domain-containing protein</fullName>
    </submittedName>
</protein>
<dbReference type="Proteomes" id="UP001155483">
    <property type="component" value="Unassembled WGS sequence"/>
</dbReference>
<dbReference type="SMART" id="SM00228">
    <property type="entry name" value="PDZ"/>
    <property type="match status" value="2"/>
</dbReference>
<sequence>MKQFFTRRILLAGAILVSAPASLLAQDNTKDKVKNTDVEQIIITRKGDDSKKTVIEIQGDKVMINGKNVNDIKDGEISVRLKKVKDMDALVEDKVRRAEERARRAENMDMNFDFDFDDNGNMSFFHADSNRAMLGVMTDTSAKGAVVKSVTKESAAEKAGLKVGDIITSIDNKKVESPADVTENVRKHKPGDKISLSILRDGKKQNLNAELGKWQGVTITTRGFRMKQPVMPPNPPGVDEMPFFYKEGYMGGNGPKLGISIQDSEDGKGVKVLDVDEESNAAKAGIKEGDVITRINDKEIKSVDEVAREVRQNRDKTSLNFQILRKGKTQNIEVKIPRKLKTADL</sequence>
<reference evidence="4" key="1">
    <citation type="submission" date="2022-09" db="EMBL/GenBank/DDBJ databases">
        <authorList>
            <person name="Yuan C."/>
            <person name="Ke Z."/>
        </authorList>
    </citation>
    <scope>NUCLEOTIDE SEQUENCE</scope>
    <source>
        <strain evidence="4">LB-8</strain>
    </source>
</reference>
<name>A0A9X2XYN5_9BACT</name>
<evidence type="ECO:0000313" key="5">
    <source>
        <dbReference type="Proteomes" id="UP001155483"/>
    </source>
</evidence>
<accession>A0A9X2XYN5</accession>
<dbReference type="GO" id="GO:0004222">
    <property type="term" value="F:metalloendopeptidase activity"/>
    <property type="evidence" value="ECO:0007669"/>
    <property type="project" value="InterPro"/>
</dbReference>
<feature type="domain" description="PDZ" evidence="3">
    <location>
        <begin position="253"/>
        <end position="325"/>
    </location>
</feature>
<evidence type="ECO:0000256" key="2">
    <source>
        <dbReference type="SAM" id="SignalP"/>
    </source>
</evidence>
<feature type="chain" id="PRO_5040753552" evidence="2">
    <location>
        <begin position="26"/>
        <end position="345"/>
    </location>
</feature>
<dbReference type="GO" id="GO:0016020">
    <property type="term" value="C:membrane"/>
    <property type="evidence" value="ECO:0007669"/>
    <property type="project" value="InterPro"/>
</dbReference>
<comment type="caution">
    <text evidence="4">The sequence shown here is derived from an EMBL/GenBank/DDBJ whole genome shotgun (WGS) entry which is preliminary data.</text>
</comment>
<dbReference type="Pfam" id="PF13180">
    <property type="entry name" value="PDZ_2"/>
    <property type="match status" value="2"/>
</dbReference>
<evidence type="ECO:0000256" key="1">
    <source>
        <dbReference type="ARBA" id="ARBA00001947"/>
    </source>
</evidence>
<dbReference type="EMBL" id="JAOTIF010000017">
    <property type="protein sequence ID" value="MCU7551087.1"/>
    <property type="molecule type" value="Genomic_DNA"/>
</dbReference>
<feature type="domain" description="PDZ" evidence="3">
    <location>
        <begin position="121"/>
        <end position="202"/>
    </location>
</feature>
<dbReference type="GO" id="GO:0006508">
    <property type="term" value="P:proteolysis"/>
    <property type="evidence" value="ECO:0007669"/>
    <property type="project" value="InterPro"/>
</dbReference>
<dbReference type="InterPro" id="IPR004387">
    <property type="entry name" value="Pept_M50_Zn"/>
</dbReference>
<feature type="signal peptide" evidence="2">
    <location>
        <begin position="1"/>
        <end position="25"/>
    </location>
</feature>
<dbReference type="InterPro" id="IPR036034">
    <property type="entry name" value="PDZ_sf"/>
</dbReference>
<dbReference type="PROSITE" id="PS50106">
    <property type="entry name" value="PDZ"/>
    <property type="match status" value="2"/>
</dbReference>
<dbReference type="PANTHER" id="PTHR42837:SF2">
    <property type="entry name" value="MEMBRANE METALLOPROTEASE ARASP2, CHLOROPLASTIC-RELATED"/>
    <property type="match status" value="1"/>
</dbReference>
<evidence type="ECO:0000259" key="3">
    <source>
        <dbReference type="PROSITE" id="PS50106"/>
    </source>
</evidence>